<dbReference type="Pfam" id="PF00176">
    <property type="entry name" value="SNF2-rel_dom"/>
    <property type="match status" value="1"/>
</dbReference>
<name>A0A9D5B6J9_PEA</name>
<dbReference type="InterPro" id="IPR050628">
    <property type="entry name" value="SNF2_RAD54_helicase_TF"/>
</dbReference>
<gene>
    <name evidence="6" type="ORF">KIW84_023511</name>
</gene>
<dbReference type="AlphaFoldDB" id="A0A9D5B6J9"/>
<evidence type="ECO:0000256" key="2">
    <source>
        <dbReference type="ARBA" id="ARBA00022801"/>
    </source>
</evidence>
<dbReference type="GO" id="GO:0008094">
    <property type="term" value="F:ATP-dependent activity, acting on DNA"/>
    <property type="evidence" value="ECO:0007669"/>
    <property type="project" value="TreeGrafter"/>
</dbReference>
<dbReference type="GO" id="GO:0016787">
    <property type="term" value="F:hydrolase activity"/>
    <property type="evidence" value="ECO:0007669"/>
    <property type="project" value="UniProtKB-KW"/>
</dbReference>
<evidence type="ECO:0000259" key="5">
    <source>
        <dbReference type="Pfam" id="PF13976"/>
    </source>
</evidence>
<keyword evidence="7" id="KW-1185">Reference proteome</keyword>
<feature type="domain" description="SNF2 N-terminal" evidence="4">
    <location>
        <begin position="112"/>
        <end position="284"/>
    </location>
</feature>
<dbReference type="Gramene" id="Psat02G0351100-T1">
    <property type="protein sequence ID" value="KAI5437422.1"/>
    <property type="gene ID" value="KIW84_023511"/>
</dbReference>
<dbReference type="Proteomes" id="UP001058974">
    <property type="component" value="Chromosome 2"/>
</dbReference>
<evidence type="ECO:0000259" key="4">
    <source>
        <dbReference type="Pfam" id="PF00176"/>
    </source>
</evidence>
<evidence type="ECO:0000256" key="3">
    <source>
        <dbReference type="ARBA" id="ARBA00022840"/>
    </source>
</evidence>
<comment type="caution">
    <text evidence="6">The sequence shown here is derived from an EMBL/GenBank/DDBJ whole genome shotgun (WGS) entry which is preliminary data.</text>
</comment>
<feature type="domain" description="GAG-pre-integrase" evidence="5">
    <location>
        <begin position="38"/>
        <end position="89"/>
    </location>
</feature>
<dbReference type="Pfam" id="PF13976">
    <property type="entry name" value="gag_pre-integrs"/>
    <property type="match status" value="1"/>
</dbReference>
<dbReference type="GO" id="GO:0006281">
    <property type="term" value="P:DNA repair"/>
    <property type="evidence" value="ECO:0007669"/>
    <property type="project" value="TreeGrafter"/>
</dbReference>
<evidence type="ECO:0000256" key="1">
    <source>
        <dbReference type="ARBA" id="ARBA00022741"/>
    </source>
</evidence>
<proteinExistence type="predicted"/>
<dbReference type="InterPro" id="IPR000330">
    <property type="entry name" value="SNF2_N"/>
</dbReference>
<evidence type="ECO:0000313" key="7">
    <source>
        <dbReference type="Proteomes" id="UP001058974"/>
    </source>
</evidence>
<accession>A0A9D5B6J9</accession>
<protein>
    <submittedName>
        <fullName evidence="6">Uncharacterized protein</fullName>
    </submittedName>
</protein>
<dbReference type="GO" id="GO:0005634">
    <property type="term" value="C:nucleus"/>
    <property type="evidence" value="ECO:0007669"/>
    <property type="project" value="TreeGrafter"/>
</dbReference>
<dbReference type="PANTHER" id="PTHR45626:SF14">
    <property type="entry name" value="ATP-DEPENDENT DNA HELICASE (EUROFUNG)"/>
    <property type="match status" value="1"/>
</dbReference>
<dbReference type="GO" id="GO:0005524">
    <property type="term" value="F:ATP binding"/>
    <property type="evidence" value="ECO:0007669"/>
    <property type="project" value="UniProtKB-KW"/>
</dbReference>
<keyword evidence="3" id="KW-0067">ATP-binding</keyword>
<evidence type="ECO:0000313" key="6">
    <source>
        <dbReference type="EMBL" id="KAI5437422.1"/>
    </source>
</evidence>
<dbReference type="InterPro" id="IPR025724">
    <property type="entry name" value="GAG-pre-integrase_dom"/>
</dbReference>
<dbReference type="PANTHER" id="PTHR45626">
    <property type="entry name" value="TRANSCRIPTION TERMINATION FACTOR 2-RELATED"/>
    <property type="match status" value="1"/>
</dbReference>
<dbReference type="EMBL" id="JAMSHJ010000002">
    <property type="protein sequence ID" value="KAI5437422.1"/>
    <property type="molecule type" value="Genomic_DNA"/>
</dbReference>
<keyword evidence="1" id="KW-0547">Nucleotide-binding</keyword>
<reference evidence="6 7" key="1">
    <citation type="journal article" date="2022" name="Nat. Genet.">
        <title>Improved pea reference genome and pan-genome highlight genomic features and evolutionary characteristics.</title>
        <authorList>
            <person name="Yang T."/>
            <person name="Liu R."/>
            <person name="Luo Y."/>
            <person name="Hu S."/>
            <person name="Wang D."/>
            <person name="Wang C."/>
            <person name="Pandey M.K."/>
            <person name="Ge S."/>
            <person name="Xu Q."/>
            <person name="Li N."/>
            <person name="Li G."/>
            <person name="Huang Y."/>
            <person name="Saxena R.K."/>
            <person name="Ji Y."/>
            <person name="Li M."/>
            <person name="Yan X."/>
            <person name="He Y."/>
            <person name="Liu Y."/>
            <person name="Wang X."/>
            <person name="Xiang C."/>
            <person name="Varshney R.K."/>
            <person name="Ding H."/>
            <person name="Gao S."/>
            <person name="Zong X."/>
        </authorList>
    </citation>
    <scope>NUCLEOTIDE SEQUENCE [LARGE SCALE GENOMIC DNA]</scope>
    <source>
        <strain evidence="6 7">cv. Zhongwan 6</strain>
    </source>
</reference>
<organism evidence="6 7">
    <name type="scientific">Pisum sativum</name>
    <name type="common">Garden pea</name>
    <name type="synonym">Lathyrus oleraceus</name>
    <dbReference type="NCBI Taxonomy" id="3888"/>
    <lineage>
        <taxon>Eukaryota</taxon>
        <taxon>Viridiplantae</taxon>
        <taxon>Streptophyta</taxon>
        <taxon>Embryophyta</taxon>
        <taxon>Tracheophyta</taxon>
        <taxon>Spermatophyta</taxon>
        <taxon>Magnoliopsida</taxon>
        <taxon>eudicotyledons</taxon>
        <taxon>Gunneridae</taxon>
        <taxon>Pentapetalae</taxon>
        <taxon>rosids</taxon>
        <taxon>fabids</taxon>
        <taxon>Fabales</taxon>
        <taxon>Fabaceae</taxon>
        <taxon>Papilionoideae</taxon>
        <taxon>50 kb inversion clade</taxon>
        <taxon>NPAAA clade</taxon>
        <taxon>Hologalegina</taxon>
        <taxon>IRL clade</taxon>
        <taxon>Fabeae</taxon>
        <taxon>Lathyrus</taxon>
    </lineage>
</organism>
<keyword evidence="2" id="KW-0378">Hydrolase</keyword>
<sequence>MGQLSEKGYNMQIHNGFCMLIDRNGRFIPKVRMTLNRLFPLKIQHEKFPFLISIIPNDDWLWNMRFGHFHFSGLNYLSRKEYVSGFPVVNIPNGVSLSTNDDFSFHVNIVSGDIVIKEAPTIKHFHGGMFCDDPGLGKTVITHSLITKTQGTLADPPDGPQVVWCQHSSTKICGYYDINCNNITSCTILGKRDVFQNNEDHGYSSKRAMLLNPCQKITKPRESCYVGENKSLSLVKHVSPGQLQVYVWKDHQKPYAHSLSWDYDVVITTFSRLSAELGPHKRSSLMQVH</sequence>